<keyword evidence="8" id="KW-0418">Kinase</keyword>
<keyword evidence="7" id="KW-0547">Nucleotide-binding</keyword>
<evidence type="ECO:0000256" key="7">
    <source>
        <dbReference type="ARBA" id="ARBA00022741"/>
    </source>
</evidence>
<dbReference type="EC" id="2.7.13.3" evidence="3"/>
<evidence type="ECO:0000256" key="2">
    <source>
        <dbReference type="ARBA" id="ARBA00004370"/>
    </source>
</evidence>
<dbReference type="SUPFAM" id="SSF55874">
    <property type="entry name" value="ATPase domain of HSP90 chaperone/DNA topoisomerase II/histidine kinase"/>
    <property type="match status" value="1"/>
</dbReference>
<evidence type="ECO:0000256" key="4">
    <source>
        <dbReference type="ARBA" id="ARBA00022553"/>
    </source>
</evidence>
<dbReference type="GO" id="GO:0000155">
    <property type="term" value="F:phosphorelay sensor kinase activity"/>
    <property type="evidence" value="ECO:0007669"/>
    <property type="project" value="InterPro"/>
</dbReference>
<dbReference type="Pfam" id="PF00072">
    <property type="entry name" value="Response_reg"/>
    <property type="match status" value="1"/>
</dbReference>
<dbReference type="InterPro" id="IPR036097">
    <property type="entry name" value="HisK_dim/P_sf"/>
</dbReference>
<keyword evidence="6 13" id="KW-0812">Transmembrane</keyword>
<protein>
    <recommendedName>
        <fullName evidence="3">histidine kinase</fullName>
        <ecNumber evidence="3">2.7.13.3</ecNumber>
    </recommendedName>
</protein>
<dbReference type="CDD" id="cd16922">
    <property type="entry name" value="HATPase_EvgS-ArcB-TorS-like"/>
    <property type="match status" value="1"/>
</dbReference>
<dbReference type="SMART" id="SM00448">
    <property type="entry name" value="REC"/>
    <property type="match status" value="1"/>
</dbReference>
<proteinExistence type="predicted"/>
<comment type="subcellular location">
    <subcellularLocation>
        <location evidence="2">Membrane</location>
    </subcellularLocation>
</comment>
<dbReference type="PROSITE" id="PS50109">
    <property type="entry name" value="HIS_KIN"/>
    <property type="match status" value="1"/>
</dbReference>
<dbReference type="SUPFAM" id="SSF52172">
    <property type="entry name" value="CheY-like"/>
    <property type="match status" value="1"/>
</dbReference>
<dbReference type="FunFam" id="3.30.565.10:FF:000010">
    <property type="entry name" value="Sensor histidine kinase RcsC"/>
    <property type="match status" value="1"/>
</dbReference>
<evidence type="ECO:0000256" key="9">
    <source>
        <dbReference type="ARBA" id="ARBA00022840"/>
    </source>
</evidence>
<dbReference type="KEGG" id="gtl:EP073_02565"/>
<dbReference type="EMBL" id="CP035108">
    <property type="protein sequence ID" value="QAR32318.1"/>
    <property type="molecule type" value="Genomic_DNA"/>
</dbReference>
<dbReference type="GO" id="GO:0016020">
    <property type="term" value="C:membrane"/>
    <property type="evidence" value="ECO:0007669"/>
    <property type="project" value="UniProtKB-SubCell"/>
</dbReference>
<keyword evidence="4 12" id="KW-0597">Phosphoprotein</keyword>
<feature type="domain" description="Histidine kinase" evidence="14">
    <location>
        <begin position="265"/>
        <end position="485"/>
    </location>
</feature>
<evidence type="ECO:0000256" key="11">
    <source>
        <dbReference type="ARBA" id="ARBA00023136"/>
    </source>
</evidence>
<sequence>MKVKFTQSLPYKQAKMTFFIAFTLGLLLSIVLLWFDFRKEQAGVKSRLEKMTSMMSQTAGHALVTGNKSLAQGITDGLVEAGIVKKVILVNDKNEVLAESEARSTEAGYFIILIQKMYTGEMSFRFPLIYGKNWHYAGYAEIQPNIRNISEDFASHAGTVFISTFLVTAVLSLLYAVSFHLTLVRQIQKIAEKLAGADPSSQSIYSINISERHAKDELGVLTESLNILFARYHDNLLKVSRTEELRAAKEAADTANRAKSEFLANISHEIRTPMNIILGFAEILSRDINEPEHANLLNTIKDSGETLMKLINDLLDLSKIESGRIDINPVPLNICAVVDETVNIFSETVKRKGLKLILDTGGCSRQILFDGIRLRQILFNLVGNAVKFTDSGFIKISCREEAAEGNLRSVTITVEDSGMGIEQSQLEAVFENFAQQQGQDHARYGGTGLGLAITKKLTEAMNGTVSVSSIKGRGSLFTVKFGNIRICDQPRPEKTDSGAVHFEPARILIADDSPHNRFLIRLLLKEHPFTFIEAENGQEAFAKASEHMPDIVLLDMKMPGTDGYAAAKMLKGSSATAHIPIIAVSADVLSDRMEEAFACGCAAYVKKPIISSELTDALKVFIKHRVKQPEKRHEHAPGAGITPEQREIIRTELHARWQQISRRFVISDMESFAALALALAEKENIKELKNWAEKLAKDAKEFDIDSLTGTIDNFTGFI</sequence>
<dbReference type="GO" id="GO:0005524">
    <property type="term" value="F:ATP binding"/>
    <property type="evidence" value="ECO:0007669"/>
    <property type="project" value="UniProtKB-KW"/>
</dbReference>
<feature type="modified residue" description="4-aspartylphosphate" evidence="12">
    <location>
        <position position="555"/>
    </location>
</feature>
<evidence type="ECO:0000256" key="12">
    <source>
        <dbReference type="PROSITE-ProRule" id="PRU00169"/>
    </source>
</evidence>
<comment type="catalytic activity">
    <reaction evidence="1">
        <text>ATP + protein L-histidine = ADP + protein N-phospho-L-histidine.</text>
        <dbReference type="EC" id="2.7.13.3"/>
    </reaction>
</comment>
<feature type="transmembrane region" description="Helical" evidence="13">
    <location>
        <begin position="16"/>
        <end position="37"/>
    </location>
</feature>
<evidence type="ECO:0000256" key="8">
    <source>
        <dbReference type="ARBA" id="ARBA00022777"/>
    </source>
</evidence>
<dbReference type="Gene3D" id="3.40.50.2300">
    <property type="match status" value="1"/>
</dbReference>
<dbReference type="Pfam" id="PF00512">
    <property type="entry name" value="HisKA"/>
    <property type="match status" value="1"/>
</dbReference>
<dbReference type="PROSITE" id="PS50110">
    <property type="entry name" value="RESPONSE_REGULATORY"/>
    <property type="match status" value="1"/>
</dbReference>
<reference evidence="16 17" key="1">
    <citation type="submission" date="2019-01" db="EMBL/GenBank/DDBJ databases">
        <title>Geovibrio thiophilus DSM 11263, complete genome.</title>
        <authorList>
            <person name="Spring S."/>
            <person name="Bunk B."/>
            <person name="Sproer C."/>
        </authorList>
    </citation>
    <scope>NUCLEOTIDE SEQUENCE [LARGE SCALE GENOMIC DNA]</scope>
    <source>
        <strain evidence="16 17">DSM 11263</strain>
    </source>
</reference>
<keyword evidence="10 13" id="KW-1133">Transmembrane helix</keyword>
<organism evidence="16 17">
    <name type="scientific">Geovibrio thiophilus</name>
    <dbReference type="NCBI Taxonomy" id="139438"/>
    <lineage>
        <taxon>Bacteria</taxon>
        <taxon>Pseudomonadati</taxon>
        <taxon>Deferribacterota</taxon>
        <taxon>Deferribacteres</taxon>
        <taxon>Deferribacterales</taxon>
        <taxon>Geovibrionaceae</taxon>
        <taxon>Geovibrio</taxon>
    </lineage>
</organism>
<accession>A0A3R5YY54</accession>
<dbReference type="Gene3D" id="3.30.565.10">
    <property type="entry name" value="Histidine kinase-like ATPase, C-terminal domain"/>
    <property type="match status" value="1"/>
</dbReference>
<dbReference type="InterPro" id="IPR005467">
    <property type="entry name" value="His_kinase_dom"/>
</dbReference>
<keyword evidence="9" id="KW-0067">ATP-binding</keyword>
<evidence type="ECO:0000256" key="13">
    <source>
        <dbReference type="SAM" id="Phobius"/>
    </source>
</evidence>
<keyword evidence="17" id="KW-1185">Reference proteome</keyword>
<dbReference type="Proteomes" id="UP000287502">
    <property type="component" value="Chromosome"/>
</dbReference>
<feature type="domain" description="Response regulatory" evidence="15">
    <location>
        <begin position="506"/>
        <end position="622"/>
    </location>
</feature>
<dbReference type="InterPro" id="IPR004358">
    <property type="entry name" value="Sig_transdc_His_kin-like_C"/>
</dbReference>
<gene>
    <name evidence="16" type="ORF">EP073_02565</name>
</gene>
<dbReference type="SMART" id="SM00388">
    <property type="entry name" value="HisKA"/>
    <property type="match status" value="1"/>
</dbReference>
<dbReference type="SMART" id="SM00387">
    <property type="entry name" value="HATPase_c"/>
    <property type="match status" value="1"/>
</dbReference>
<dbReference type="Gene3D" id="1.10.287.130">
    <property type="match status" value="1"/>
</dbReference>
<dbReference type="CDD" id="cd00082">
    <property type="entry name" value="HisKA"/>
    <property type="match status" value="1"/>
</dbReference>
<dbReference type="SUPFAM" id="SSF47384">
    <property type="entry name" value="Homodimeric domain of signal transducing histidine kinase"/>
    <property type="match status" value="1"/>
</dbReference>
<name>A0A3R5YY54_9BACT</name>
<evidence type="ECO:0000313" key="17">
    <source>
        <dbReference type="Proteomes" id="UP000287502"/>
    </source>
</evidence>
<dbReference type="FunFam" id="1.10.287.130:FF:000004">
    <property type="entry name" value="Ethylene receptor 1"/>
    <property type="match status" value="1"/>
</dbReference>
<dbReference type="AlphaFoldDB" id="A0A3R5YY54"/>
<dbReference type="OrthoDB" id="9797243at2"/>
<dbReference type="InterPro" id="IPR036890">
    <property type="entry name" value="HATPase_C_sf"/>
</dbReference>
<evidence type="ECO:0000313" key="16">
    <source>
        <dbReference type="EMBL" id="QAR32318.1"/>
    </source>
</evidence>
<dbReference type="PANTHER" id="PTHR43047:SF64">
    <property type="entry name" value="HISTIDINE KINASE CONTAINING CHEY-HOMOLOGOUS RECEIVER DOMAIN AND PAS DOMAIN-RELATED"/>
    <property type="match status" value="1"/>
</dbReference>
<evidence type="ECO:0000256" key="10">
    <source>
        <dbReference type="ARBA" id="ARBA00022989"/>
    </source>
</evidence>
<evidence type="ECO:0000259" key="15">
    <source>
        <dbReference type="PROSITE" id="PS50110"/>
    </source>
</evidence>
<dbReference type="Pfam" id="PF02518">
    <property type="entry name" value="HATPase_c"/>
    <property type="match status" value="1"/>
</dbReference>
<evidence type="ECO:0000259" key="14">
    <source>
        <dbReference type="PROSITE" id="PS50109"/>
    </source>
</evidence>
<dbReference type="InterPro" id="IPR011006">
    <property type="entry name" value="CheY-like_superfamily"/>
</dbReference>
<dbReference type="InterPro" id="IPR003594">
    <property type="entry name" value="HATPase_dom"/>
</dbReference>
<dbReference type="PANTHER" id="PTHR43047">
    <property type="entry name" value="TWO-COMPONENT HISTIDINE PROTEIN KINASE"/>
    <property type="match status" value="1"/>
</dbReference>
<dbReference type="InterPro" id="IPR003661">
    <property type="entry name" value="HisK_dim/P_dom"/>
</dbReference>
<dbReference type="InterPro" id="IPR001789">
    <property type="entry name" value="Sig_transdc_resp-reg_receiver"/>
</dbReference>
<keyword evidence="11 13" id="KW-0472">Membrane</keyword>
<feature type="transmembrane region" description="Helical" evidence="13">
    <location>
        <begin position="157"/>
        <end position="177"/>
    </location>
</feature>
<evidence type="ECO:0000256" key="1">
    <source>
        <dbReference type="ARBA" id="ARBA00000085"/>
    </source>
</evidence>
<evidence type="ECO:0000256" key="5">
    <source>
        <dbReference type="ARBA" id="ARBA00022679"/>
    </source>
</evidence>
<dbReference type="PRINTS" id="PR00344">
    <property type="entry name" value="BCTRLSENSOR"/>
</dbReference>
<keyword evidence="5" id="KW-0808">Transferase</keyword>
<evidence type="ECO:0000256" key="3">
    <source>
        <dbReference type="ARBA" id="ARBA00012438"/>
    </source>
</evidence>
<evidence type="ECO:0000256" key="6">
    <source>
        <dbReference type="ARBA" id="ARBA00022692"/>
    </source>
</evidence>